<evidence type="ECO:0000313" key="4">
    <source>
        <dbReference type="Proteomes" id="UP000037395"/>
    </source>
</evidence>
<dbReference type="OrthoDB" id="3690147at2"/>
<evidence type="ECO:0000313" key="2">
    <source>
        <dbReference type="EMBL" id="GGV06049.1"/>
    </source>
</evidence>
<dbReference type="GeneID" id="97489992"/>
<dbReference type="Proteomes" id="UP000037395">
    <property type="component" value="Unassembled WGS sequence"/>
</dbReference>
<reference evidence="3 4" key="2">
    <citation type="submission" date="2014-07" db="EMBL/GenBank/DDBJ databases">
        <authorList>
            <person name="Zhang J.E."/>
            <person name="Yang H."/>
            <person name="Guo J."/>
            <person name="Deng Z."/>
            <person name="Luo H."/>
            <person name="Luo M."/>
            <person name="Zhao B."/>
        </authorList>
    </citation>
    <scope>NUCLEOTIDE SEQUENCE [LARGE SCALE GENOMIC DNA]</scope>
    <source>
        <strain evidence="3">ATCC 10762</strain>
        <strain evidence="4">ATCC 10762 / DSM 40127 / CCM 3239 / JCM 4008 / LMG 5968 / NBRC 12843 / NCIMB 8234 / A-377</strain>
    </source>
</reference>
<keyword evidence="4" id="KW-1185">Reference proteome</keyword>
<proteinExistence type="predicted"/>
<gene>
    <name evidence="2" type="ORF">GCM10010502_71290</name>
    <name evidence="3" type="ORF">HS99_0009555</name>
</gene>
<feature type="chain" id="PRO_5015063973" evidence="1">
    <location>
        <begin position="31"/>
        <end position="178"/>
    </location>
</feature>
<accession>A0A8H9LUS2</accession>
<dbReference type="EMBL" id="BMUB01000038">
    <property type="protein sequence ID" value="GGV06049.1"/>
    <property type="molecule type" value="Genomic_DNA"/>
</dbReference>
<keyword evidence="1" id="KW-0732">Signal</keyword>
<name>A0A1E7N214_KITAU</name>
<reference evidence="4" key="3">
    <citation type="submission" date="2016-08" db="EMBL/GenBank/DDBJ databases">
        <title>Sequencing, assembly and comparative genomics of S. aureofaciens ATCC 10762.</title>
        <authorList>
            <person name="Gradnigo J.S."/>
            <person name="Johnson N."/>
            <person name="Somerville G.A."/>
        </authorList>
    </citation>
    <scope>NUCLEOTIDE SEQUENCE [LARGE SCALE GENOMIC DNA]</scope>
    <source>
        <strain evidence="4">ATCC 10762 / DSM 40127 / CCM 3239 / JCM 4008 / LMG 5968 / NBRC 12843 / NCIMB 8234 / A-377</strain>
    </source>
</reference>
<feature type="signal peptide" evidence="1">
    <location>
        <begin position="1"/>
        <end position="30"/>
    </location>
</feature>
<comment type="caution">
    <text evidence="3">The sequence shown here is derived from an EMBL/GenBank/DDBJ whole genome shotgun (WGS) entry which is preliminary data.</text>
</comment>
<evidence type="ECO:0000256" key="1">
    <source>
        <dbReference type="SAM" id="SignalP"/>
    </source>
</evidence>
<organism evidence="3 4">
    <name type="scientific">Kitasatospora aureofaciens</name>
    <name type="common">Streptomyces aureofaciens</name>
    <dbReference type="NCBI Taxonomy" id="1894"/>
    <lineage>
        <taxon>Bacteria</taxon>
        <taxon>Bacillati</taxon>
        <taxon>Actinomycetota</taxon>
        <taxon>Actinomycetes</taxon>
        <taxon>Kitasatosporales</taxon>
        <taxon>Streptomycetaceae</taxon>
        <taxon>Kitasatospora</taxon>
    </lineage>
</organism>
<sequence length="178" mass="18397">MPALRTGLAALTAAVLLGATTVAVQTSVTAAEAVPAPARGIAHLNTVVNLPPGVWTDTPLEVTLPLAGTYELDANVRGRLAGVPPVNTFITARLWDVTSGTAVAESERLVYQVIDLNPGNAQAGGNATAPISELIRVNKPTTIRLQGTRSDAVGTALVAQIYDDNAGHTSLRFDRVGP</sequence>
<reference evidence="2" key="5">
    <citation type="submission" date="2020-09" db="EMBL/GenBank/DDBJ databases">
        <authorList>
            <person name="Sun Q."/>
            <person name="Ohkuma M."/>
        </authorList>
    </citation>
    <scope>NUCLEOTIDE SEQUENCE</scope>
    <source>
        <strain evidence="2">JCM 4434</strain>
    </source>
</reference>
<reference evidence="3" key="4">
    <citation type="submission" date="2016-08" db="EMBL/GenBank/DDBJ databases">
        <title>Sequencing, Assembly and Comparative Genomics of S. aureofaciens ATCC 10762.</title>
        <authorList>
            <person name="Gradnigo J.S."/>
            <person name="Johnson N."/>
            <person name="Somerville G.A."/>
        </authorList>
    </citation>
    <scope>NUCLEOTIDE SEQUENCE [LARGE SCALE GENOMIC DNA]</scope>
    <source>
        <strain evidence="3">ATCC 10762</strain>
    </source>
</reference>
<accession>A0A1E7N214</accession>
<dbReference type="EMBL" id="JPRF03000043">
    <property type="protein sequence ID" value="OEV34722.1"/>
    <property type="molecule type" value="Genomic_DNA"/>
</dbReference>
<protein>
    <submittedName>
        <fullName evidence="3">Uncharacterized protein</fullName>
    </submittedName>
</protein>
<dbReference type="RefSeq" id="WP_030555915.1">
    <property type="nucleotide sequence ID" value="NZ_BMUB01000038.1"/>
</dbReference>
<reference evidence="2" key="1">
    <citation type="journal article" date="2014" name="Int. J. Syst. Evol. Microbiol.">
        <title>Complete genome sequence of Corynebacterium casei LMG S-19264T (=DSM 44701T), isolated from a smear-ripened cheese.</title>
        <authorList>
            <consortium name="US DOE Joint Genome Institute (JGI-PGF)"/>
            <person name="Walter F."/>
            <person name="Albersmeier A."/>
            <person name="Kalinowski J."/>
            <person name="Ruckert C."/>
        </authorList>
    </citation>
    <scope>NUCLEOTIDE SEQUENCE</scope>
    <source>
        <strain evidence="2">JCM 4434</strain>
    </source>
</reference>
<dbReference type="AlphaFoldDB" id="A0A1E7N214"/>
<dbReference type="Proteomes" id="UP000610124">
    <property type="component" value="Unassembled WGS sequence"/>
</dbReference>
<dbReference type="KEGG" id="kau:B6264_26220"/>
<evidence type="ECO:0000313" key="3">
    <source>
        <dbReference type="EMBL" id="OEV34722.1"/>
    </source>
</evidence>